<feature type="binding site" evidence="10">
    <location>
        <position position="147"/>
    </location>
    <ligand>
        <name>[4Fe-4S] cluster</name>
        <dbReference type="ChEBI" id="CHEBI:49883"/>
        <label>2</label>
    </ligand>
</feature>
<evidence type="ECO:0000256" key="8">
    <source>
        <dbReference type="ARBA" id="ARBA00023014"/>
    </source>
</evidence>
<dbReference type="InterPro" id="IPR017900">
    <property type="entry name" value="4Fe4S_Fe_S_CS"/>
</dbReference>
<feature type="binding site" evidence="10">
    <location>
        <position position="53"/>
    </location>
    <ligand>
        <name>[4Fe-4S] cluster</name>
        <dbReference type="ChEBI" id="CHEBI:49883"/>
        <label>1</label>
    </ligand>
</feature>
<dbReference type="GO" id="GO:0046872">
    <property type="term" value="F:metal ion binding"/>
    <property type="evidence" value="ECO:0007669"/>
    <property type="project" value="UniProtKB-KW"/>
</dbReference>
<evidence type="ECO:0000256" key="4">
    <source>
        <dbReference type="ARBA" id="ARBA00022737"/>
    </source>
</evidence>
<reference evidence="14" key="1">
    <citation type="submission" date="2020-10" db="EMBL/GenBank/DDBJ databases">
        <authorList>
            <person name="Gilroy R."/>
        </authorList>
    </citation>
    <scope>NUCLEOTIDE SEQUENCE</scope>
    <source>
        <strain evidence="14">CHK199-13235</strain>
    </source>
</reference>
<feature type="binding site" evidence="10">
    <location>
        <position position="151"/>
    </location>
    <ligand>
        <name>[4Fe-4S] cluster</name>
        <dbReference type="ChEBI" id="CHEBI:49883"/>
        <label>3</label>
    </ligand>
</feature>
<sequence length="262" mass="26881">MFVEYIIPIVLFVCLGLLAGILLTVFSRVFAVEQDERAVKVREVLPGANCGACGFAGCDAYAEAVANGAKTNACIPGGDSVSRQISDIMGSAYEDVAEQAAVVHCNGTCGVTGKKYEYAGEMTCDAVSRLYGGNGACPSGCIGLGDCVKACPFGAISVKDGAAAVNRSLCTGCGLCAKVCPKHLIGLFAAEQKVEVLCQSPLNGKATMAACKAGCIGCKKCERNCPSGAIHVQDNHAVIDHEKCTGCGACAEGCPTHCIHLL</sequence>
<comment type="function">
    <text evidence="10">Part of a membrane-bound complex that couples electron transfer with translocation of ions across the membrane.</text>
</comment>
<comment type="caution">
    <text evidence="10">Lacks conserved residue(s) required for the propagation of feature annotation.</text>
</comment>
<name>A0A9D1FLD6_9FIRM</name>
<dbReference type="InterPro" id="IPR010207">
    <property type="entry name" value="Elect_transpt_cplx_RnfB/RsxB"/>
</dbReference>
<feature type="binding site" evidence="10">
    <location>
        <position position="176"/>
    </location>
    <ligand>
        <name>[4Fe-4S] cluster</name>
        <dbReference type="ChEBI" id="CHEBI:49883"/>
        <label>3</label>
    </ligand>
</feature>
<dbReference type="GO" id="GO:0022900">
    <property type="term" value="P:electron transport chain"/>
    <property type="evidence" value="ECO:0007669"/>
    <property type="project" value="UniProtKB-UniRule"/>
</dbReference>
<evidence type="ECO:0000256" key="2">
    <source>
        <dbReference type="ARBA" id="ARBA00022485"/>
    </source>
</evidence>
<evidence type="ECO:0000256" key="3">
    <source>
        <dbReference type="ARBA" id="ARBA00022723"/>
    </source>
</evidence>
<dbReference type="Proteomes" id="UP000824002">
    <property type="component" value="Unassembled WGS sequence"/>
</dbReference>
<evidence type="ECO:0000313" key="15">
    <source>
        <dbReference type="Proteomes" id="UP000824002"/>
    </source>
</evidence>
<dbReference type="PROSITE" id="PS51656">
    <property type="entry name" value="4FE4S"/>
    <property type="match status" value="1"/>
</dbReference>
<keyword evidence="11" id="KW-0812">Transmembrane</keyword>
<dbReference type="GO" id="GO:0005886">
    <property type="term" value="C:plasma membrane"/>
    <property type="evidence" value="ECO:0007669"/>
    <property type="project" value="UniProtKB-SubCell"/>
</dbReference>
<keyword evidence="11" id="KW-1133">Transmembrane helix</keyword>
<feature type="binding site" evidence="10">
    <location>
        <position position="50"/>
    </location>
    <ligand>
        <name>[4Fe-4S] cluster</name>
        <dbReference type="ChEBI" id="CHEBI:49883"/>
        <label>1</label>
    </ligand>
</feature>
<dbReference type="AlphaFoldDB" id="A0A9D1FLD6"/>
<accession>A0A9D1FLD6</accession>
<dbReference type="PANTHER" id="PTHR43560:SF1">
    <property type="entry name" value="ION-TRANSLOCATING OXIDOREDUCTASE COMPLEX SUBUNIT B"/>
    <property type="match status" value="1"/>
</dbReference>
<keyword evidence="5 10" id="KW-1278">Translocase</keyword>
<comment type="subcellular location">
    <subcellularLocation>
        <location evidence="10">Cell membrane</location>
    </subcellularLocation>
</comment>
<keyword evidence="1 10" id="KW-0813">Transport</keyword>
<keyword evidence="4 10" id="KW-0677">Repeat</keyword>
<keyword evidence="9 10" id="KW-0472">Membrane</keyword>
<dbReference type="PROSITE" id="PS00198">
    <property type="entry name" value="4FE4S_FER_1"/>
    <property type="match status" value="1"/>
</dbReference>
<proteinExistence type="inferred from homology"/>
<dbReference type="GO" id="GO:0009055">
    <property type="term" value="F:electron transfer activity"/>
    <property type="evidence" value="ECO:0007669"/>
    <property type="project" value="InterPro"/>
</dbReference>
<dbReference type="InterPro" id="IPR007202">
    <property type="entry name" value="4Fe-4S_dom"/>
</dbReference>
<dbReference type="PROSITE" id="PS51379">
    <property type="entry name" value="4FE4S_FER_2"/>
    <property type="match status" value="4"/>
</dbReference>
<feature type="transmembrane region" description="Helical" evidence="11">
    <location>
        <begin position="6"/>
        <end position="30"/>
    </location>
</feature>
<feature type="binding site" evidence="10">
    <location>
        <position position="180"/>
    </location>
    <ligand>
        <name>[4Fe-4S] cluster</name>
        <dbReference type="ChEBI" id="CHEBI:49883"/>
        <label>2</label>
    </ligand>
</feature>
<feature type="domain" description="4Fe-4S ferredoxin-type" evidence="12">
    <location>
        <begin position="138"/>
        <end position="160"/>
    </location>
</feature>
<feature type="binding site" evidence="10">
    <location>
        <position position="74"/>
    </location>
    <ligand>
        <name>[4Fe-4S] cluster</name>
        <dbReference type="ChEBI" id="CHEBI:49883"/>
        <label>1</label>
    </ligand>
</feature>
<keyword evidence="2 10" id="KW-0004">4Fe-4S</keyword>
<dbReference type="HAMAP" id="MF_00463">
    <property type="entry name" value="RsxB_RnfB"/>
    <property type="match status" value="1"/>
</dbReference>
<feature type="domain" description="4Fe-4S ferredoxin-type" evidence="12">
    <location>
        <begin position="161"/>
        <end position="190"/>
    </location>
</feature>
<dbReference type="Pfam" id="PF04060">
    <property type="entry name" value="FeS"/>
    <property type="match status" value="1"/>
</dbReference>
<comment type="similarity">
    <text evidence="10">Belongs to the 4Fe4S bacterial-type ferredoxin family. RnfB subfamily.</text>
</comment>
<keyword evidence="8 10" id="KW-0411">Iron-sulfur</keyword>
<reference evidence="14" key="2">
    <citation type="journal article" date="2021" name="PeerJ">
        <title>Extensive microbial diversity within the chicken gut microbiome revealed by metagenomics and culture.</title>
        <authorList>
            <person name="Gilroy R."/>
            <person name="Ravi A."/>
            <person name="Getino M."/>
            <person name="Pursley I."/>
            <person name="Horton D.L."/>
            <person name="Alikhan N.F."/>
            <person name="Baker D."/>
            <person name="Gharbi K."/>
            <person name="Hall N."/>
            <person name="Watson M."/>
            <person name="Adriaenssens E.M."/>
            <person name="Foster-Nyarko E."/>
            <person name="Jarju S."/>
            <person name="Secka A."/>
            <person name="Antonio M."/>
            <person name="Oren A."/>
            <person name="Chaudhuri R.R."/>
            <person name="La Ragione R."/>
            <person name="Hildebrand F."/>
            <person name="Pallen M.J."/>
        </authorList>
    </citation>
    <scope>NUCLEOTIDE SEQUENCE</scope>
    <source>
        <strain evidence="14">CHK199-13235</strain>
    </source>
</reference>
<evidence type="ECO:0000256" key="5">
    <source>
        <dbReference type="ARBA" id="ARBA00022967"/>
    </source>
</evidence>
<feature type="region of interest" description="Hydrophobic" evidence="10">
    <location>
        <begin position="1"/>
        <end position="27"/>
    </location>
</feature>
<gene>
    <name evidence="10" type="primary">rnfB</name>
    <name evidence="14" type="ORF">IAB51_02150</name>
</gene>
<evidence type="ECO:0000259" key="12">
    <source>
        <dbReference type="PROSITE" id="PS51379"/>
    </source>
</evidence>
<feature type="binding site" evidence="10">
    <location>
        <position position="173"/>
    </location>
    <ligand>
        <name>[4Fe-4S] cluster</name>
        <dbReference type="ChEBI" id="CHEBI:49883"/>
        <label>3</label>
    </ligand>
</feature>
<evidence type="ECO:0000256" key="6">
    <source>
        <dbReference type="ARBA" id="ARBA00022982"/>
    </source>
</evidence>
<keyword evidence="6 10" id="KW-0249">Electron transport</keyword>
<feature type="domain" description="4Fe-4S" evidence="13">
    <location>
        <begin position="33"/>
        <end position="91"/>
    </location>
</feature>
<dbReference type="EMBL" id="DVJP01000018">
    <property type="protein sequence ID" value="HIS75588.1"/>
    <property type="molecule type" value="Genomic_DNA"/>
</dbReference>
<dbReference type="InterPro" id="IPR017896">
    <property type="entry name" value="4Fe4S_Fe-S-bd"/>
</dbReference>
<evidence type="ECO:0000256" key="7">
    <source>
        <dbReference type="ARBA" id="ARBA00023004"/>
    </source>
</evidence>
<keyword evidence="3 10" id="KW-0479">Metal-binding</keyword>
<feature type="domain" description="4Fe-4S ferredoxin-type" evidence="12">
    <location>
        <begin position="235"/>
        <end position="262"/>
    </location>
</feature>
<evidence type="ECO:0000256" key="1">
    <source>
        <dbReference type="ARBA" id="ARBA00022448"/>
    </source>
</evidence>
<keyword evidence="7 10" id="KW-0408">Iron</keyword>
<evidence type="ECO:0000259" key="13">
    <source>
        <dbReference type="PROSITE" id="PS51656"/>
    </source>
</evidence>
<comment type="caution">
    <text evidence="14">The sequence shown here is derived from an EMBL/GenBank/DDBJ whole genome shotgun (WGS) entry which is preliminary data.</text>
</comment>
<dbReference type="SUPFAM" id="SSF54862">
    <property type="entry name" value="4Fe-4S ferredoxins"/>
    <property type="match status" value="2"/>
</dbReference>
<dbReference type="CDD" id="cd10549">
    <property type="entry name" value="MtMvhB_like"/>
    <property type="match status" value="1"/>
</dbReference>
<dbReference type="Pfam" id="PF12838">
    <property type="entry name" value="Fer4_7"/>
    <property type="match status" value="2"/>
</dbReference>
<protein>
    <recommendedName>
        <fullName evidence="10">Ion-translocating oxidoreductase complex subunit B</fullName>
        <ecNumber evidence="10">7.-.-.-</ecNumber>
    </recommendedName>
    <alternativeName>
        <fullName evidence="10">Rnf electron transport complex subunit B</fullName>
    </alternativeName>
</protein>
<organism evidence="14 15">
    <name type="scientific">Candidatus Merdivicinus excrementipullorum</name>
    <dbReference type="NCBI Taxonomy" id="2840867"/>
    <lineage>
        <taxon>Bacteria</taxon>
        <taxon>Bacillati</taxon>
        <taxon>Bacillota</taxon>
        <taxon>Clostridia</taxon>
        <taxon>Eubacteriales</taxon>
        <taxon>Oscillospiraceae</taxon>
        <taxon>Oscillospiraceae incertae sedis</taxon>
        <taxon>Candidatus Merdivicinus</taxon>
    </lineage>
</organism>
<dbReference type="NCBIfam" id="TIGR01944">
    <property type="entry name" value="rnfB"/>
    <property type="match status" value="1"/>
</dbReference>
<comment type="cofactor">
    <cofactor evidence="10">
        <name>[4Fe-4S] cluster</name>
        <dbReference type="ChEBI" id="CHEBI:49883"/>
    </cofactor>
    <text evidence="10">Binds 3 [4Fe-4S] clusters.</text>
</comment>
<feature type="binding site" evidence="10">
    <location>
        <position position="58"/>
    </location>
    <ligand>
        <name>[4Fe-4S] cluster</name>
        <dbReference type="ChEBI" id="CHEBI:49883"/>
        <label>1</label>
    </ligand>
</feature>
<dbReference type="Gene3D" id="3.30.70.20">
    <property type="match status" value="2"/>
</dbReference>
<dbReference type="PANTHER" id="PTHR43560">
    <property type="entry name" value="ION-TRANSLOCATING OXIDOREDUCTASE COMPLEX SUBUNIT B"/>
    <property type="match status" value="1"/>
</dbReference>
<evidence type="ECO:0000313" key="14">
    <source>
        <dbReference type="EMBL" id="HIS75588.1"/>
    </source>
</evidence>
<feature type="binding site" evidence="10">
    <location>
        <position position="137"/>
    </location>
    <ligand>
        <name>[4Fe-4S] cluster</name>
        <dbReference type="ChEBI" id="CHEBI:49883"/>
        <label>2</label>
    </ligand>
</feature>
<feature type="domain" description="4Fe-4S ferredoxin-type" evidence="12">
    <location>
        <begin position="204"/>
        <end position="234"/>
    </location>
</feature>
<dbReference type="GO" id="GO:0051539">
    <property type="term" value="F:4 iron, 4 sulfur cluster binding"/>
    <property type="evidence" value="ECO:0007669"/>
    <property type="project" value="UniProtKB-UniRule"/>
</dbReference>
<keyword evidence="10" id="KW-1003">Cell membrane</keyword>
<dbReference type="Gene3D" id="1.10.15.40">
    <property type="entry name" value="Electron transport complex subunit B, putative Fe-S cluster"/>
    <property type="match status" value="1"/>
</dbReference>
<dbReference type="InterPro" id="IPR050395">
    <property type="entry name" value="4Fe4S_Ferredoxin_RnfB"/>
</dbReference>
<evidence type="ECO:0000256" key="11">
    <source>
        <dbReference type="SAM" id="Phobius"/>
    </source>
</evidence>
<evidence type="ECO:0000256" key="9">
    <source>
        <dbReference type="ARBA" id="ARBA00023136"/>
    </source>
</evidence>
<evidence type="ECO:0000256" key="10">
    <source>
        <dbReference type="HAMAP-Rule" id="MF_00463"/>
    </source>
</evidence>
<feature type="binding site" evidence="10">
    <location>
        <position position="170"/>
    </location>
    <ligand>
        <name>[4Fe-4S] cluster</name>
        <dbReference type="ChEBI" id="CHEBI:49883"/>
        <label>3</label>
    </ligand>
</feature>
<dbReference type="EC" id="7.-.-.-" evidence="10"/>
<comment type="subunit">
    <text evidence="10">The complex is composed of six subunits: RnfA, RnfB, RnfC, RnfD, RnfE and RnfG.</text>
</comment>
<feature type="binding site" evidence="10">
    <location>
        <position position="141"/>
    </location>
    <ligand>
        <name>[4Fe-4S] cluster</name>
        <dbReference type="ChEBI" id="CHEBI:49883"/>
        <label>2</label>
    </ligand>
</feature>